<dbReference type="Proteomes" id="UP000720189">
    <property type="component" value="Unassembled WGS sequence"/>
</dbReference>
<reference evidence="1" key="1">
    <citation type="journal article" date="2021" name="Nat. Commun.">
        <title>Genetic determinants of endophytism in the Arabidopsis root mycobiome.</title>
        <authorList>
            <person name="Mesny F."/>
            <person name="Miyauchi S."/>
            <person name="Thiergart T."/>
            <person name="Pickel B."/>
            <person name="Atanasova L."/>
            <person name="Karlsson M."/>
            <person name="Huettel B."/>
            <person name="Barry K.W."/>
            <person name="Haridas S."/>
            <person name="Chen C."/>
            <person name="Bauer D."/>
            <person name="Andreopoulos W."/>
            <person name="Pangilinan J."/>
            <person name="LaButti K."/>
            <person name="Riley R."/>
            <person name="Lipzen A."/>
            <person name="Clum A."/>
            <person name="Drula E."/>
            <person name="Henrissat B."/>
            <person name="Kohler A."/>
            <person name="Grigoriev I.V."/>
            <person name="Martin F.M."/>
            <person name="Hacquard S."/>
        </authorList>
    </citation>
    <scope>NUCLEOTIDE SEQUENCE</scope>
    <source>
        <strain evidence="1">MPI-CAGE-AT-0023</strain>
    </source>
</reference>
<evidence type="ECO:0000313" key="2">
    <source>
        <dbReference type="Proteomes" id="UP000720189"/>
    </source>
</evidence>
<dbReference type="RefSeq" id="XP_046042042.1">
    <property type="nucleotide sequence ID" value="XM_046200389.1"/>
</dbReference>
<gene>
    <name evidence="1" type="ORF">BKA55DRAFT_697490</name>
</gene>
<keyword evidence="2" id="KW-1185">Reference proteome</keyword>
<proteinExistence type="predicted"/>
<sequence>MTDRKDVVTLLREAQLLPLDVEHTAVDVPTEVEVAEFIIGMIPFVSKIVAVYEVYTGKDLFDYHLTDIERGVIAATLLLPIIGRLAKGGRALYTEARLAKLYGRDAVGWSRAVKAGATITQDSQKLATLRKAEEAIRNGQGTRCGEARRRQSGFGRSQVYATLDALALERVLLKGGNLNHIKGHFLEELLESRIVPWLREQFIPGHLIRDLDNRQVTDGILGYFDNGVLNILAVFESKAGPHGARELSFTAAAATDAQKAELRAAARDEFTDLLAQAKLDGKTPTKTLQQIEKSYKTSQLGGQIRRDIETLAEHGGIHIGGVETPISFSPTKTKFSGVVPAGLQPSLLATIRKQLEAEKVTFEIIAAELDTAELDSAAKRLQPLAVAMMNGPVPALGQVPTP</sequence>
<accession>A0A9P9JL54</accession>
<dbReference type="GeneID" id="70230343"/>
<organism evidence="1 2">
    <name type="scientific">Fusarium redolens</name>
    <dbReference type="NCBI Taxonomy" id="48865"/>
    <lineage>
        <taxon>Eukaryota</taxon>
        <taxon>Fungi</taxon>
        <taxon>Dikarya</taxon>
        <taxon>Ascomycota</taxon>
        <taxon>Pezizomycotina</taxon>
        <taxon>Sordariomycetes</taxon>
        <taxon>Hypocreomycetidae</taxon>
        <taxon>Hypocreales</taxon>
        <taxon>Nectriaceae</taxon>
        <taxon>Fusarium</taxon>
        <taxon>Fusarium redolens species complex</taxon>
    </lineage>
</organism>
<dbReference type="OrthoDB" id="5224075at2759"/>
<dbReference type="EMBL" id="JAGMUX010000028">
    <property type="protein sequence ID" value="KAH7220438.1"/>
    <property type="molecule type" value="Genomic_DNA"/>
</dbReference>
<dbReference type="AlphaFoldDB" id="A0A9P9JL54"/>
<name>A0A9P9JL54_FUSRE</name>
<protein>
    <submittedName>
        <fullName evidence="1">Uncharacterized protein</fullName>
    </submittedName>
</protein>
<evidence type="ECO:0000313" key="1">
    <source>
        <dbReference type="EMBL" id="KAH7220438.1"/>
    </source>
</evidence>
<comment type="caution">
    <text evidence="1">The sequence shown here is derived from an EMBL/GenBank/DDBJ whole genome shotgun (WGS) entry which is preliminary data.</text>
</comment>